<feature type="transmembrane region" description="Helical" evidence="1">
    <location>
        <begin position="6"/>
        <end position="27"/>
    </location>
</feature>
<evidence type="ECO:0000259" key="2">
    <source>
        <dbReference type="Pfam" id="PF00561"/>
    </source>
</evidence>
<dbReference type="InterPro" id="IPR000073">
    <property type="entry name" value="AB_hydrolase_1"/>
</dbReference>
<protein>
    <submittedName>
        <fullName evidence="3">Alpha/beta hydrolase</fullName>
    </submittedName>
</protein>
<dbReference type="RefSeq" id="WP_077131147.1">
    <property type="nucleotide sequence ID" value="NZ_CP014263.1"/>
</dbReference>
<feature type="domain" description="AB hydrolase-1" evidence="2">
    <location>
        <begin position="69"/>
        <end position="302"/>
    </location>
</feature>
<keyword evidence="1" id="KW-0472">Membrane</keyword>
<accession>A0A1P9WWG4</accession>
<evidence type="ECO:0000313" key="3">
    <source>
        <dbReference type="EMBL" id="AQG79714.1"/>
    </source>
</evidence>
<dbReference type="EMBL" id="CP014263">
    <property type="protein sequence ID" value="AQG79714.1"/>
    <property type="molecule type" value="Genomic_DNA"/>
</dbReference>
<keyword evidence="1" id="KW-1133">Transmembrane helix</keyword>
<dbReference type="Pfam" id="PF00561">
    <property type="entry name" value="Abhydrolase_1"/>
    <property type="match status" value="1"/>
</dbReference>
<name>A0A1P9WWG4_9BACT</name>
<evidence type="ECO:0000313" key="4">
    <source>
        <dbReference type="Proteomes" id="UP000187941"/>
    </source>
</evidence>
<keyword evidence="3" id="KW-0378">Hydrolase</keyword>
<keyword evidence="1" id="KW-0812">Transmembrane</keyword>
<dbReference type="PANTHER" id="PTHR43689">
    <property type="entry name" value="HYDROLASE"/>
    <property type="match status" value="1"/>
</dbReference>
<dbReference type="PRINTS" id="PR00111">
    <property type="entry name" value="ABHYDROLASE"/>
</dbReference>
<dbReference type="InterPro" id="IPR029058">
    <property type="entry name" value="AB_hydrolase_fold"/>
</dbReference>
<evidence type="ECO:0000256" key="1">
    <source>
        <dbReference type="SAM" id="Phobius"/>
    </source>
</evidence>
<organism evidence="3 4">
    <name type="scientific">Spirosoma montaniterrae</name>
    <dbReference type="NCBI Taxonomy" id="1178516"/>
    <lineage>
        <taxon>Bacteria</taxon>
        <taxon>Pseudomonadati</taxon>
        <taxon>Bacteroidota</taxon>
        <taxon>Cytophagia</taxon>
        <taxon>Cytophagales</taxon>
        <taxon>Cytophagaceae</taxon>
        <taxon>Spirosoma</taxon>
    </lineage>
</organism>
<sequence>MNLLIRLGQILLTSIVILIVVGTVAFYRRDIPVNELKAKYANAASRFVTVDGLSVHYRAEGTPARDSVPLVLLHGTGASLLTWDGWVRDLGTDRRMIRLDLPAHGLTGPNATNSYSGDYYVRFLTEFLDKTGVRQCDLGGNSLGGAVAWRFALAHPGRVRRLVLVDAGGYPAVSKSVPLAFQLARIPVINRFIAFLTPRSIVEQSLKNVYADDSRVTPQLVDQYMDMALRTGNRRAFVSRMTAPPDSAWQRIGQIRQPTLILWGQQDRLIPVQNAYRFQRDLPNDTLVIMPNAGHVPMEERPHESARIVRAFLKILR</sequence>
<keyword evidence="4" id="KW-1185">Reference proteome</keyword>
<dbReference type="STRING" id="1178516.AWR27_10465"/>
<proteinExistence type="predicted"/>
<gene>
    <name evidence="3" type="ORF">AWR27_10465</name>
</gene>
<dbReference type="GO" id="GO:0016787">
    <property type="term" value="F:hydrolase activity"/>
    <property type="evidence" value="ECO:0007669"/>
    <property type="project" value="UniProtKB-KW"/>
</dbReference>
<dbReference type="KEGG" id="smon:AWR27_10465"/>
<dbReference type="Proteomes" id="UP000187941">
    <property type="component" value="Chromosome"/>
</dbReference>
<reference evidence="3 4" key="1">
    <citation type="submission" date="2016-01" db="EMBL/GenBank/DDBJ databases">
        <authorList>
            <person name="Oliw E.H."/>
        </authorList>
    </citation>
    <scope>NUCLEOTIDE SEQUENCE [LARGE SCALE GENOMIC DNA]</scope>
    <source>
        <strain evidence="3 4">DY10</strain>
    </source>
</reference>
<dbReference type="PANTHER" id="PTHR43689:SF8">
    <property type="entry name" value="ALPHA_BETA-HYDROLASES SUPERFAMILY PROTEIN"/>
    <property type="match status" value="1"/>
</dbReference>
<dbReference type="AlphaFoldDB" id="A0A1P9WWG4"/>
<dbReference type="OrthoDB" id="9780932at2"/>
<dbReference type="SUPFAM" id="SSF53474">
    <property type="entry name" value="alpha/beta-Hydrolases"/>
    <property type="match status" value="1"/>
</dbReference>
<dbReference type="Gene3D" id="3.40.50.1820">
    <property type="entry name" value="alpha/beta hydrolase"/>
    <property type="match status" value="1"/>
</dbReference>